<dbReference type="SMART" id="SM00496">
    <property type="entry name" value="IENR2"/>
    <property type="match status" value="4"/>
</dbReference>
<accession>A0A088CAP2</accession>
<geneLocation type="mitochondrion" evidence="6"/>
<dbReference type="PROSITE" id="PS50164">
    <property type="entry name" value="GIY_YIG"/>
    <property type="match status" value="1"/>
</dbReference>
<evidence type="ECO:0000256" key="2">
    <source>
        <dbReference type="ARBA" id="ARBA00022722"/>
    </source>
</evidence>
<dbReference type="InterPro" id="IPR035901">
    <property type="entry name" value="GIY-YIG_endonuc_sf"/>
</dbReference>
<evidence type="ECO:0000256" key="3">
    <source>
        <dbReference type="ARBA" id="ARBA00022759"/>
    </source>
</evidence>
<feature type="domain" description="GIY-YIG" evidence="5">
    <location>
        <begin position="43"/>
        <end position="130"/>
    </location>
</feature>
<dbReference type="SUPFAM" id="SSF64496">
    <property type="entry name" value="DNA-binding domain of intron-encoded endonucleases"/>
    <property type="match status" value="1"/>
</dbReference>
<dbReference type="InterPro" id="IPR006350">
    <property type="entry name" value="Intron_endoG1"/>
</dbReference>
<sequence>MSGSFSYLYGSNFYNINLLAVSPVLTYLNADTDKLSILRDNRGKPGVYRWTNLTNGKSYVGSSVSLSRRLALYYNLNILTKYRQNSIIHKAILKNGYSRFKLDILEYCDREDVIKREQHYMDTFKPEYNVLKFAGSAIGFVHSPEAIEKIRLKSIGRKHTVETLAKMMGRTHSEATKNRINNVLATEEVRGKMVNAFLKRKGVKVSEETLAKMKSAQVNRDWVPVAGFKVQVTGLTCNLVTEYDSISKAALVLGIAKSTIARRIKLNTEKPYKNKYVFKALPCK</sequence>
<reference evidence="6" key="1">
    <citation type="journal article" date="2014" name="PLoS ONE">
        <title>The 203 kbp Mitochondrial Genome of the Phytopathogenic Fungus Sclerotinia borealis Reveals Multiple Invasions of Introns and Genomic Duplications.</title>
        <authorList>
            <person name="Mardanov A.V."/>
            <person name="Beletsky A.V."/>
            <person name="Kadnikov V.V."/>
            <person name="Ignatov A.N."/>
            <person name="Ravin N.V."/>
        </authorList>
    </citation>
    <scope>NUCLEOTIDE SEQUENCE</scope>
    <source>
        <strain evidence="6">F-4128</strain>
    </source>
</reference>
<dbReference type="RefSeq" id="YP_009072338.1">
    <property type="nucleotide sequence ID" value="NC_025200.1"/>
</dbReference>
<dbReference type="CDD" id="cd10445">
    <property type="entry name" value="GIY-YIG_bI1_like"/>
    <property type="match status" value="1"/>
</dbReference>
<dbReference type="InterPro" id="IPR003611">
    <property type="entry name" value="NUMOD3"/>
</dbReference>
<dbReference type="InterPro" id="IPR003647">
    <property type="entry name" value="Intron_nuc_1_rpt"/>
</dbReference>
<dbReference type="GO" id="GO:0003677">
    <property type="term" value="F:DNA binding"/>
    <property type="evidence" value="ECO:0007669"/>
    <property type="project" value="InterPro"/>
</dbReference>
<protein>
    <submittedName>
        <fullName evidence="6">GIY-YIG endonuclease</fullName>
    </submittedName>
</protein>
<dbReference type="GO" id="GO:0004519">
    <property type="term" value="F:endonuclease activity"/>
    <property type="evidence" value="ECO:0007669"/>
    <property type="project" value="UniProtKB-KW"/>
</dbReference>
<evidence type="ECO:0000259" key="5">
    <source>
        <dbReference type="PROSITE" id="PS50164"/>
    </source>
</evidence>
<dbReference type="SUPFAM" id="SSF82771">
    <property type="entry name" value="GIY-YIG endonuclease"/>
    <property type="match status" value="1"/>
</dbReference>
<dbReference type="AlphaFoldDB" id="A0A088CAP2"/>
<name>A0A088CAP2_9HELO</name>
<keyword evidence="6" id="KW-0496">Mitochondrion</keyword>
<dbReference type="EMBL" id="KJ434027">
    <property type="protein sequence ID" value="AHX83000.1"/>
    <property type="molecule type" value="Genomic_DNA"/>
</dbReference>
<evidence type="ECO:0000256" key="4">
    <source>
        <dbReference type="ARBA" id="ARBA00022801"/>
    </source>
</evidence>
<keyword evidence="2" id="KW-0540">Nuclease</keyword>
<comment type="similarity">
    <text evidence="1">To endonucleases of group I introns of fungi and phage.</text>
</comment>
<dbReference type="SMART" id="SM00497">
    <property type="entry name" value="IENR1"/>
    <property type="match status" value="1"/>
</dbReference>
<dbReference type="GeneID" id="20497975"/>
<organism evidence="6">
    <name type="scientific">Sclerotinia borealis</name>
    <dbReference type="NCBI Taxonomy" id="77105"/>
    <lineage>
        <taxon>Eukaryota</taxon>
        <taxon>Fungi</taxon>
        <taxon>Dikarya</taxon>
        <taxon>Ascomycota</taxon>
        <taxon>Pezizomycotina</taxon>
        <taxon>Leotiomycetes</taxon>
        <taxon>Helotiales</taxon>
        <taxon>Sclerotiniaceae</taxon>
        <taxon>Sclerotinia</taxon>
    </lineage>
</organism>
<proteinExistence type="predicted"/>
<dbReference type="Gene3D" id="3.40.1440.10">
    <property type="entry name" value="GIY-YIG endonuclease"/>
    <property type="match status" value="1"/>
</dbReference>
<gene>
    <name evidence="6" type="ORF">SBORM_0032</name>
</gene>
<dbReference type="Pfam" id="PF01541">
    <property type="entry name" value="GIY-YIG"/>
    <property type="match status" value="1"/>
</dbReference>
<dbReference type="InterPro" id="IPR000305">
    <property type="entry name" value="GIY-YIG_endonuc"/>
</dbReference>
<dbReference type="NCBIfam" id="TIGR01453">
    <property type="entry name" value="grpIintron_endo"/>
    <property type="match status" value="1"/>
</dbReference>
<dbReference type="SMART" id="SM00465">
    <property type="entry name" value="GIYc"/>
    <property type="match status" value="1"/>
</dbReference>
<keyword evidence="4" id="KW-0378">Hydrolase</keyword>
<evidence type="ECO:0000313" key="6">
    <source>
        <dbReference type="EMBL" id="AHX83000.1"/>
    </source>
</evidence>
<evidence type="ECO:0000256" key="1">
    <source>
        <dbReference type="ARBA" id="ARBA00010045"/>
    </source>
</evidence>
<keyword evidence="3 6" id="KW-0255">Endonuclease</keyword>
<dbReference type="GO" id="GO:0016787">
    <property type="term" value="F:hydrolase activity"/>
    <property type="evidence" value="ECO:0007669"/>
    <property type="project" value="UniProtKB-KW"/>
</dbReference>